<dbReference type="GO" id="GO:0004252">
    <property type="term" value="F:serine-type endopeptidase activity"/>
    <property type="evidence" value="ECO:0007669"/>
    <property type="project" value="InterPro"/>
</dbReference>
<dbReference type="AlphaFoldDB" id="A0A8C1ACM8"/>
<dbReference type="GeneTree" id="ENSGT00910000144271"/>
<evidence type="ECO:0000256" key="8">
    <source>
        <dbReference type="ARBA" id="ARBA00023157"/>
    </source>
</evidence>
<dbReference type="Gene3D" id="2.40.10.10">
    <property type="entry name" value="Trypsin-like serine proteases"/>
    <property type="match status" value="2"/>
</dbReference>
<evidence type="ECO:0000313" key="17">
    <source>
        <dbReference type="Proteomes" id="UP001108240"/>
    </source>
</evidence>
<evidence type="ECO:0000256" key="9">
    <source>
        <dbReference type="ARBA" id="ARBA00054080"/>
    </source>
</evidence>
<dbReference type="PRINTS" id="PR00722">
    <property type="entry name" value="CHYMOTRYPSIN"/>
</dbReference>
<dbReference type="PROSITE" id="PS00134">
    <property type="entry name" value="TRYPSIN_HIS"/>
    <property type="match status" value="2"/>
</dbReference>
<evidence type="ECO:0000259" key="15">
    <source>
        <dbReference type="PROSITE" id="PS50240"/>
    </source>
</evidence>
<evidence type="ECO:0000256" key="4">
    <source>
        <dbReference type="ARBA" id="ARBA00022729"/>
    </source>
</evidence>
<keyword evidence="7" id="KW-0865">Zymogen</keyword>
<evidence type="ECO:0000256" key="2">
    <source>
        <dbReference type="ARBA" id="ARBA00022525"/>
    </source>
</evidence>
<evidence type="ECO:0000313" key="16">
    <source>
        <dbReference type="Ensembl" id="ENSCCRP00000015996.2"/>
    </source>
</evidence>
<dbReference type="InterPro" id="IPR009003">
    <property type="entry name" value="Peptidase_S1_PA"/>
</dbReference>
<reference evidence="16" key="1">
    <citation type="submission" date="2025-08" db="UniProtKB">
        <authorList>
            <consortium name="Ensembl"/>
        </authorList>
    </citation>
    <scope>IDENTIFICATION</scope>
</reference>
<keyword evidence="8" id="KW-1015">Disulfide bond</keyword>
<dbReference type="CDD" id="cd00190">
    <property type="entry name" value="Tryp_SPc"/>
    <property type="match status" value="2"/>
</dbReference>
<name>A0A8C1ACM8_CYPCA</name>
<dbReference type="PROSITE" id="PS00135">
    <property type="entry name" value="TRYPSIN_SER"/>
    <property type="match status" value="1"/>
</dbReference>
<dbReference type="InterPro" id="IPR001254">
    <property type="entry name" value="Trypsin_dom"/>
</dbReference>
<dbReference type="GO" id="GO:0006508">
    <property type="term" value="P:proteolysis"/>
    <property type="evidence" value="ECO:0007669"/>
    <property type="project" value="UniProtKB-KW"/>
</dbReference>
<keyword evidence="2" id="KW-0964">Secreted</keyword>
<dbReference type="SUPFAM" id="SSF50494">
    <property type="entry name" value="Trypsin-like serine proteases"/>
    <property type="match status" value="2"/>
</dbReference>
<evidence type="ECO:0000256" key="7">
    <source>
        <dbReference type="ARBA" id="ARBA00023145"/>
    </source>
</evidence>
<comment type="subcellular location">
    <subcellularLocation>
        <location evidence="1">Secreted</location>
    </subcellularLocation>
</comment>
<keyword evidence="3 13" id="KW-0645">Protease</keyword>
<dbReference type="PANTHER" id="PTHR24271:SF87">
    <property type="entry name" value="ARGININE ESTERASE-LIKE-RELATED"/>
    <property type="match status" value="1"/>
</dbReference>
<evidence type="ECO:0000256" key="14">
    <source>
        <dbReference type="SAM" id="SignalP"/>
    </source>
</evidence>
<keyword evidence="5 13" id="KW-0378">Hydrolase</keyword>
<dbReference type="PANTHER" id="PTHR24271">
    <property type="entry name" value="KALLIKREIN-RELATED"/>
    <property type="match status" value="1"/>
</dbReference>
<reference evidence="16" key="2">
    <citation type="submission" date="2025-09" db="UniProtKB">
        <authorList>
            <consortium name="Ensembl"/>
        </authorList>
    </citation>
    <scope>IDENTIFICATION</scope>
</reference>
<evidence type="ECO:0000256" key="5">
    <source>
        <dbReference type="ARBA" id="ARBA00022801"/>
    </source>
</evidence>
<evidence type="ECO:0000256" key="10">
    <source>
        <dbReference type="ARBA" id="ARBA00067130"/>
    </source>
</evidence>
<evidence type="ECO:0000256" key="12">
    <source>
        <dbReference type="ARBA" id="ARBA00079711"/>
    </source>
</evidence>
<evidence type="ECO:0000256" key="11">
    <source>
        <dbReference type="ARBA" id="ARBA00078807"/>
    </source>
</evidence>
<evidence type="ECO:0000256" key="3">
    <source>
        <dbReference type="ARBA" id="ARBA00022670"/>
    </source>
</evidence>
<keyword evidence="4 14" id="KW-0732">Signal</keyword>
<accession>A0A8C1ACM8</accession>
<dbReference type="Pfam" id="PF00089">
    <property type="entry name" value="Trypsin"/>
    <property type="match status" value="2"/>
</dbReference>
<dbReference type="InterPro" id="IPR001314">
    <property type="entry name" value="Peptidase_S1A"/>
</dbReference>
<dbReference type="PROSITE" id="PS50240">
    <property type="entry name" value="TRYPSIN_DOM"/>
    <property type="match status" value="2"/>
</dbReference>
<evidence type="ECO:0000256" key="6">
    <source>
        <dbReference type="ARBA" id="ARBA00022825"/>
    </source>
</evidence>
<evidence type="ECO:0000256" key="13">
    <source>
        <dbReference type="RuleBase" id="RU363034"/>
    </source>
</evidence>
<feature type="domain" description="Peptidase S1" evidence="15">
    <location>
        <begin position="25"/>
        <end position="245"/>
    </location>
</feature>
<evidence type="ECO:0000256" key="1">
    <source>
        <dbReference type="ARBA" id="ARBA00004613"/>
    </source>
</evidence>
<proteinExistence type="predicted"/>
<dbReference type="FunFam" id="2.40.10.10:FF:000120">
    <property type="entry name" value="Putative serine protease"/>
    <property type="match status" value="1"/>
</dbReference>
<protein>
    <recommendedName>
        <fullName evidence="10">Granzyme M</fullName>
    </recommendedName>
    <alternativeName>
        <fullName evidence="11">Met-ase</fullName>
    </alternativeName>
    <alternativeName>
        <fullName evidence="12">Natural killer cell granular protease</fullName>
    </alternativeName>
</protein>
<feature type="chain" id="PRO_5039937659" description="Granzyme M" evidence="14">
    <location>
        <begin position="19"/>
        <end position="481"/>
    </location>
</feature>
<dbReference type="Ensembl" id="ENSCCRT00000017451.2">
    <property type="protein sequence ID" value="ENSCCRP00000015996.2"/>
    <property type="gene ID" value="ENSCCRG00000009003.2"/>
</dbReference>
<dbReference type="InterPro" id="IPR018114">
    <property type="entry name" value="TRYPSIN_HIS"/>
</dbReference>
<organism evidence="16 17">
    <name type="scientific">Cyprinus carpio carpio</name>
    <dbReference type="NCBI Taxonomy" id="630221"/>
    <lineage>
        <taxon>Eukaryota</taxon>
        <taxon>Metazoa</taxon>
        <taxon>Chordata</taxon>
        <taxon>Craniata</taxon>
        <taxon>Vertebrata</taxon>
        <taxon>Euteleostomi</taxon>
        <taxon>Actinopterygii</taxon>
        <taxon>Neopterygii</taxon>
        <taxon>Teleostei</taxon>
        <taxon>Ostariophysi</taxon>
        <taxon>Cypriniformes</taxon>
        <taxon>Cyprinidae</taxon>
        <taxon>Cyprininae</taxon>
        <taxon>Cyprinus</taxon>
    </lineage>
</organism>
<dbReference type="GO" id="GO:0005576">
    <property type="term" value="C:extracellular region"/>
    <property type="evidence" value="ECO:0007669"/>
    <property type="project" value="UniProtKB-SubCell"/>
</dbReference>
<keyword evidence="6 13" id="KW-0720">Serine protease</keyword>
<dbReference type="InterPro" id="IPR033116">
    <property type="entry name" value="TRYPSIN_SER"/>
</dbReference>
<feature type="signal peptide" evidence="14">
    <location>
        <begin position="1"/>
        <end position="18"/>
    </location>
</feature>
<dbReference type="FunFam" id="2.40.10.10:FF:000146">
    <property type="entry name" value="Serine protease 53"/>
    <property type="match status" value="1"/>
</dbReference>
<dbReference type="Proteomes" id="UP001108240">
    <property type="component" value="Unplaced"/>
</dbReference>
<comment type="function">
    <text evidence="9">Cleaves peptide substrates after methionine, leucine, and norleucine. Physiological substrates include EZR, alpha-tubulins and the apoptosis inhibitor BIRC5/Survivin. Promotes caspase activation and subsequent apoptosis of target cells.</text>
</comment>
<keyword evidence="17" id="KW-1185">Reference proteome</keyword>
<dbReference type="SMART" id="SM00020">
    <property type="entry name" value="Tryp_SPc"/>
    <property type="match status" value="2"/>
</dbReference>
<sequence length="481" mass="53203">MIISVLLLVTMLPNLSVPASVQVGIVNGTEAEPHSRPYMVSIQKNKKHICGGFLVSAQFVMTAAHCFKYGDKLTVVVGAHDYTKGSGHMGVKFYHIHPGYKPTLLNDIMLLQLYGEVKKSKNVKWISLPNKDKDIKAKVKCSVAGWGKKNNTDKASNKLMEVDVTIIDKKECQKKWKEDYSTSRMLCAGGHGGFCQGDSGGPLVCNNDAVGVVSFNEKDNCDSPSRPNVYTKISKFLKWINAILEVVVGDDIINGKKASKNSLQYMVSVQNNKKHDCGGFLINPQYVLTAAHCASKEMTVVVGDHNISPRKNLKRFDVVRQFIPKTFKNFKMGNDIMLLKISRKAVLGGKVKTVKIPHQHYSVKNNTQCLVAGWGSTKQREKVNDLFALNVTTVDIHDCKEAWKKYKENITQLPPNIICAGGYKQNRGVCSGDSGGPLVCNSVAVGIVSFNIKGCKYPDVPNIYTDISKNARWIKAMMKKN</sequence>
<feature type="domain" description="Peptidase S1" evidence="15">
    <location>
        <begin position="252"/>
        <end position="479"/>
    </location>
</feature>
<dbReference type="InterPro" id="IPR043504">
    <property type="entry name" value="Peptidase_S1_PA_chymotrypsin"/>
</dbReference>